<gene>
    <name evidence="1" type="ORF">UFOVP395_61</name>
</gene>
<evidence type="ECO:0000313" key="1">
    <source>
        <dbReference type="EMBL" id="CAB4140726.1"/>
    </source>
</evidence>
<dbReference type="EMBL" id="LR796380">
    <property type="protein sequence ID" value="CAB4140726.1"/>
    <property type="molecule type" value="Genomic_DNA"/>
</dbReference>
<name>A0A6J5M6E1_9CAUD</name>
<protein>
    <submittedName>
        <fullName evidence="1">Hint domain containing protein</fullName>
    </submittedName>
</protein>
<dbReference type="Gene3D" id="2.170.16.10">
    <property type="entry name" value="Hedgehog/Intein (Hint) domain"/>
    <property type="match status" value="1"/>
</dbReference>
<proteinExistence type="predicted"/>
<accession>A0A6J5M6E1</accession>
<sequence>MSTPVSGAISFVNIRNNYFNRTNFDHFYWGTNDGNFYNLNYYRGRRHRKYTSFFNAWFYPYFSTGQISFSDFYATDGNCICDCACSTDSGTCFLGDALVTMADGTKKRIDEIRVGDIVQGGFGYKNEVLAYHIGPLASNKLYTINGIHKTTPEHRHWTTDGWAALDVGKATTDYATVVTIDNNGTQAPRLNKRFRSTPVQTLKVGMTLITETGAFEKIDSIEQDTTYDETTPVYTLIMGGSHTHIANGKIVSGWAHDIDFDYSTWKPKTQ</sequence>
<dbReference type="CDD" id="cd00081">
    <property type="entry name" value="Hint"/>
    <property type="match status" value="1"/>
</dbReference>
<dbReference type="InterPro" id="IPR036844">
    <property type="entry name" value="Hint_dom_sf"/>
</dbReference>
<organism evidence="1">
    <name type="scientific">uncultured Caudovirales phage</name>
    <dbReference type="NCBI Taxonomy" id="2100421"/>
    <lineage>
        <taxon>Viruses</taxon>
        <taxon>Duplodnaviria</taxon>
        <taxon>Heunggongvirae</taxon>
        <taxon>Uroviricota</taxon>
        <taxon>Caudoviricetes</taxon>
        <taxon>Peduoviridae</taxon>
        <taxon>Maltschvirus</taxon>
        <taxon>Maltschvirus maltsch</taxon>
    </lineage>
</organism>
<reference evidence="1" key="1">
    <citation type="submission" date="2020-04" db="EMBL/GenBank/DDBJ databases">
        <authorList>
            <person name="Chiriac C."/>
            <person name="Salcher M."/>
            <person name="Ghai R."/>
            <person name="Kavagutti S V."/>
        </authorList>
    </citation>
    <scope>NUCLEOTIDE SEQUENCE</scope>
</reference>
<dbReference type="SUPFAM" id="SSF51294">
    <property type="entry name" value="Hedgehog/intein (Hint) domain"/>
    <property type="match status" value="1"/>
</dbReference>